<keyword evidence="3" id="KW-1185">Reference proteome</keyword>
<dbReference type="Proteomes" id="UP000095751">
    <property type="component" value="Unassembled WGS sequence"/>
</dbReference>
<sequence>MNRFIEAAEDDADEDQDDDDNDTGGAAAAVDEIPFKGSISRRKSILLRHRESSGGIRTRGVVHPIYGVGVVFYLDNYNRIQGIMTWGLPFADKVGGHINPELLKYIKYLISTNAGVSALDAENNHQLMNLALGKASQKLVSFAMKGQAYHMTRAWHGLDGPIKGFATPLYRYTEVSNSRNKTINVLKRQDGSSMGILGEGLYARDDFILEENKSSDSQSEEDDIPTNIPATMYPITVAPSYSEDTYGPKAISVESVKELNRYYAVQREWEMNENRARPGKEDPIWLRPGDEKRNTSGKQKINDAYRRQMFPHRMT</sequence>
<feature type="region of interest" description="Disordered" evidence="1">
    <location>
        <begin position="1"/>
        <end position="27"/>
    </location>
</feature>
<dbReference type="AlphaFoldDB" id="A0A1E7FUZ0"/>
<proteinExistence type="predicted"/>
<feature type="compositionally biased region" description="Basic and acidic residues" evidence="1">
    <location>
        <begin position="273"/>
        <end position="306"/>
    </location>
</feature>
<evidence type="ECO:0000313" key="2">
    <source>
        <dbReference type="EMBL" id="OEU21962.1"/>
    </source>
</evidence>
<dbReference type="InParanoid" id="A0A1E7FUZ0"/>
<reference evidence="2 3" key="1">
    <citation type="submission" date="2016-09" db="EMBL/GenBank/DDBJ databases">
        <title>Extensive genetic diversity and differential bi-allelic expression allows diatom success in the polar Southern Ocean.</title>
        <authorList>
            <consortium name="DOE Joint Genome Institute"/>
            <person name="Mock T."/>
            <person name="Otillar R.P."/>
            <person name="Strauss J."/>
            <person name="Dupont C."/>
            <person name="Frickenhaus S."/>
            <person name="Maumus F."/>
            <person name="Mcmullan M."/>
            <person name="Sanges R."/>
            <person name="Schmutz J."/>
            <person name="Toseland A."/>
            <person name="Valas R."/>
            <person name="Veluchamy A."/>
            <person name="Ward B.J."/>
            <person name="Allen A."/>
            <person name="Barry K."/>
            <person name="Falciatore A."/>
            <person name="Ferrante M."/>
            <person name="Fortunato A.E."/>
            <person name="Gloeckner G."/>
            <person name="Gruber A."/>
            <person name="Hipkin R."/>
            <person name="Janech M."/>
            <person name="Kroth P."/>
            <person name="Leese F."/>
            <person name="Lindquist E."/>
            <person name="Lyon B.R."/>
            <person name="Martin J."/>
            <person name="Mayer C."/>
            <person name="Parker M."/>
            <person name="Quesneville H."/>
            <person name="Raymond J."/>
            <person name="Uhlig C."/>
            <person name="Valentin K.U."/>
            <person name="Worden A.Z."/>
            <person name="Armbrust E.V."/>
            <person name="Bowler C."/>
            <person name="Green B."/>
            <person name="Moulton V."/>
            <person name="Van Oosterhout C."/>
            <person name="Grigoriev I."/>
        </authorList>
    </citation>
    <scope>NUCLEOTIDE SEQUENCE [LARGE SCALE GENOMIC DNA]</scope>
    <source>
        <strain evidence="2 3">CCMP1102</strain>
    </source>
</reference>
<evidence type="ECO:0000313" key="3">
    <source>
        <dbReference type="Proteomes" id="UP000095751"/>
    </source>
</evidence>
<dbReference type="OrthoDB" id="6029at2759"/>
<feature type="region of interest" description="Disordered" evidence="1">
    <location>
        <begin position="273"/>
        <end position="315"/>
    </location>
</feature>
<gene>
    <name evidence="2" type="ORF">FRACYDRAFT_273720</name>
</gene>
<organism evidence="2 3">
    <name type="scientific">Fragilariopsis cylindrus CCMP1102</name>
    <dbReference type="NCBI Taxonomy" id="635003"/>
    <lineage>
        <taxon>Eukaryota</taxon>
        <taxon>Sar</taxon>
        <taxon>Stramenopiles</taxon>
        <taxon>Ochrophyta</taxon>
        <taxon>Bacillariophyta</taxon>
        <taxon>Bacillariophyceae</taxon>
        <taxon>Bacillariophycidae</taxon>
        <taxon>Bacillariales</taxon>
        <taxon>Bacillariaceae</taxon>
        <taxon>Fragilariopsis</taxon>
    </lineage>
</organism>
<dbReference type="KEGG" id="fcy:FRACYDRAFT_273720"/>
<protein>
    <submittedName>
        <fullName evidence="2">Uncharacterized protein</fullName>
    </submittedName>
</protein>
<feature type="compositionally biased region" description="Acidic residues" evidence="1">
    <location>
        <begin position="7"/>
        <end position="22"/>
    </location>
</feature>
<dbReference type="EMBL" id="KV784353">
    <property type="protein sequence ID" value="OEU21962.1"/>
    <property type="molecule type" value="Genomic_DNA"/>
</dbReference>
<evidence type="ECO:0000256" key="1">
    <source>
        <dbReference type="SAM" id="MobiDB-lite"/>
    </source>
</evidence>
<accession>A0A1E7FUZ0</accession>
<name>A0A1E7FUZ0_9STRA</name>